<organism evidence="1 2">
    <name type="scientific">Hydnomerulius pinastri MD-312</name>
    <dbReference type="NCBI Taxonomy" id="994086"/>
    <lineage>
        <taxon>Eukaryota</taxon>
        <taxon>Fungi</taxon>
        <taxon>Dikarya</taxon>
        <taxon>Basidiomycota</taxon>
        <taxon>Agaricomycotina</taxon>
        <taxon>Agaricomycetes</taxon>
        <taxon>Agaricomycetidae</taxon>
        <taxon>Boletales</taxon>
        <taxon>Boletales incertae sedis</taxon>
        <taxon>Leucogyrophana</taxon>
    </lineage>
</organism>
<evidence type="ECO:0000313" key="2">
    <source>
        <dbReference type="Proteomes" id="UP000053820"/>
    </source>
</evidence>
<keyword evidence="2" id="KW-1185">Reference proteome</keyword>
<proteinExistence type="predicted"/>
<evidence type="ECO:0000313" key="1">
    <source>
        <dbReference type="EMBL" id="KIJ61507.1"/>
    </source>
</evidence>
<name>A0A0C9WCB5_9AGAM</name>
<reference evidence="1 2" key="1">
    <citation type="submission" date="2014-04" db="EMBL/GenBank/DDBJ databases">
        <title>Evolutionary Origins and Diversification of the Mycorrhizal Mutualists.</title>
        <authorList>
            <consortium name="DOE Joint Genome Institute"/>
            <consortium name="Mycorrhizal Genomics Consortium"/>
            <person name="Kohler A."/>
            <person name="Kuo A."/>
            <person name="Nagy L.G."/>
            <person name="Floudas D."/>
            <person name="Copeland A."/>
            <person name="Barry K.W."/>
            <person name="Cichocki N."/>
            <person name="Veneault-Fourrey C."/>
            <person name="LaButti K."/>
            <person name="Lindquist E.A."/>
            <person name="Lipzen A."/>
            <person name="Lundell T."/>
            <person name="Morin E."/>
            <person name="Murat C."/>
            <person name="Riley R."/>
            <person name="Ohm R."/>
            <person name="Sun H."/>
            <person name="Tunlid A."/>
            <person name="Henrissat B."/>
            <person name="Grigoriev I.V."/>
            <person name="Hibbett D.S."/>
            <person name="Martin F."/>
        </authorList>
    </citation>
    <scope>NUCLEOTIDE SEQUENCE [LARGE SCALE GENOMIC DNA]</scope>
    <source>
        <strain evidence="1 2">MD-312</strain>
    </source>
</reference>
<accession>A0A0C9WCB5</accession>
<sequence length="247" mass="27846">MPGPPALVMPLAIYMFGNETIKDFLYATLINLGWYDLSNMSVHPDLTWSWEPLHKATIKATLDALLKLLNAIWKVQKPSDNYSKFSLPKDIFKSFSIGYYSYPSSINVGRLNQALGYGGGRLNGTFLFSWMLVGIFFRDVENTHGLAMLEVISETMSASLSDIMIRYYSGTVSGLWVNLLQGVMEHMTMWPENFWRKTMLMFLDIGQLGHQICIAFGGVVGGWDSLWVWVGFAFSPFGYNGLTCITI</sequence>
<dbReference type="HOGENOM" id="CLU_1124681_0_0_1"/>
<gene>
    <name evidence="1" type="ORF">HYDPIDRAFT_169732</name>
</gene>
<protein>
    <submittedName>
        <fullName evidence="1">Uncharacterized protein</fullName>
    </submittedName>
</protein>
<dbReference type="AlphaFoldDB" id="A0A0C9WCB5"/>
<dbReference type="Proteomes" id="UP000053820">
    <property type="component" value="Unassembled WGS sequence"/>
</dbReference>
<dbReference type="EMBL" id="KN839862">
    <property type="protein sequence ID" value="KIJ61507.1"/>
    <property type="molecule type" value="Genomic_DNA"/>
</dbReference>